<organism evidence="5">
    <name type="scientific">freshwater metagenome</name>
    <dbReference type="NCBI Taxonomy" id="449393"/>
    <lineage>
        <taxon>unclassified sequences</taxon>
        <taxon>metagenomes</taxon>
        <taxon>ecological metagenomes</taxon>
    </lineage>
</organism>
<dbReference type="EMBL" id="CAFBNF010000244">
    <property type="protein sequence ID" value="CAB4957767.1"/>
    <property type="molecule type" value="Genomic_DNA"/>
</dbReference>
<dbReference type="SMART" id="SM00895">
    <property type="entry name" value="FCD"/>
    <property type="match status" value="1"/>
</dbReference>
<accession>A0A6J7KQ68</accession>
<evidence type="ECO:0000256" key="2">
    <source>
        <dbReference type="ARBA" id="ARBA00023125"/>
    </source>
</evidence>
<dbReference type="SUPFAM" id="SSF46785">
    <property type="entry name" value="Winged helix' DNA-binding domain"/>
    <property type="match status" value="1"/>
</dbReference>
<dbReference type="PANTHER" id="PTHR43537:SF5">
    <property type="entry name" value="UXU OPERON TRANSCRIPTIONAL REGULATOR"/>
    <property type="match status" value="1"/>
</dbReference>
<evidence type="ECO:0000256" key="1">
    <source>
        <dbReference type="ARBA" id="ARBA00023015"/>
    </source>
</evidence>
<dbReference type="PANTHER" id="PTHR43537">
    <property type="entry name" value="TRANSCRIPTIONAL REGULATOR, GNTR FAMILY"/>
    <property type="match status" value="1"/>
</dbReference>
<dbReference type="CDD" id="cd07377">
    <property type="entry name" value="WHTH_GntR"/>
    <property type="match status" value="1"/>
</dbReference>
<proteinExistence type="predicted"/>
<dbReference type="Gene3D" id="1.20.120.530">
    <property type="entry name" value="GntR ligand-binding domain-like"/>
    <property type="match status" value="1"/>
</dbReference>
<dbReference type="Pfam" id="PF00392">
    <property type="entry name" value="GntR"/>
    <property type="match status" value="1"/>
</dbReference>
<dbReference type="InterPro" id="IPR011711">
    <property type="entry name" value="GntR_C"/>
</dbReference>
<dbReference type="GO" id="GO:0003700">
    <property type="term" value="F:DNA-binding transcription factor activity"/>
    <property type="evidence" value="ECO:0007669"/>
    <property type="project" value="InterPro"/>
</dbReference>
<keyword evidence="1" id="KW-0805">Transcription regulation</keyword>
<keyword evidence="3" id="KW-0804">Transcription</keyword>
<dbReference type="Pfam" id="PF07729">
    <property type="entry name" value="FCD"/>
    <property type="match status" value="1"/>
</dbReference>
<evidence type="ECO:0000259" key="4">
    <source>
        <dbReference type="PROSITE" id="PS50949"/>
    </source>
</evidence>
<dbReference type="InterPro" id="IPR008920">
    <property type="entry name" value="TF_FadR/GntR_C"/>
</dbReference>
<protein>
    <submittedName>
        <fullName evidence="5">Unannotated protein</fullName>
    </submittedName>
</protein>
<gene>
    <name evidence="5" type="ORF">UFOPK3773_01801</name>
</gene>
<dbReference type="AlphaFoldDB" id="A0A6J7KQ68"/>
<dbReference type="SMART" id="SM00345">
    <property type="entry name" value="HTH_GNTR"/>
    <property type="match status" value="1"/>
</dbReference>
<evidence type="ECO:0000256" key="3">
    <source>
        <dbReference type="ARBA" id="ARBA00023163"/>
    </source>
</evidence>
<dbReference type="GO" id="GO:0003677">
    <property type="term" value="F:DNA binding"/>
    <property type="evidence" value="ECO:0007669"/>
    <property type="project" value="UniProtKB-KW"/>
</dbReference>
<dbReference type="InterPro" id="IPR000524">
    <property type="entry name" value="Tscrpt_reg_HTH_GntR"/>
</dbReference>
<sequence length="248" mass="27220">MSVTDAAIGKIRDLIMSGRINPGDRLPPEQELATMLGISRSSLREAVKALSQARVLDVRRGDGTYVTSLEPRLLLSGLSFVIDLMEDKTLIEVFEVRKLLEPAATALAAQRITPDELDVLHDSLASMRSAHDPEEMVVRDMDFHAHIADATGNASLCSILDAISTRALRARIWRASMSGLKSMTLSQHGLILQALTDRDPALARSAATIHVSESERWLREYLMSEQERVPGTPRVWGTIVAADLATDL</sequence>
<dbReference type="InterPro" id="IPR036388">
    <property type="entry name" value="WH-like_DNA-bd_sf"/>
</dbReference>
<keyword evidence="2" id="KW-0238">DNA-binding</keyword>
<dbReference type="Gene3D" id="1.10.10.10">
    <property type="entry name" value="Winged helix-like DNA-binding domain superfamily/Winged helix DNA-binding domain"/>
    <property type="match status" value="1"/>
</dbReference>
<dbReference type="PROSITE" id="PS50949">
    <property type="entry name" value="HTH_GNTR"/>
    <property type="match status" value="1"/>
</dbReference>
<dbReference type="InterPro" id="IPR036390">
    <property type="entry name" value="WH_DNA-bd_sf"/>
</dbReference>
<dbReference type="SUPFAM" id="SSF48008">
    <property type="entry name" value="GntR ligand-binding domain-like"/>
    <property type="match status" value="1"/>
</dbReference>
<name>A0A6J7KQ68_9ZZZZ</name>
<evidence type="ECO:0000313" key="5">
    <source>
        <dbReference type="EMBL" id="CAB4957767.1"/>
    </source>
</evidence>
<feature type="domain" description="HTH gntR-type" evidence="4">
    <location>
        <begin position="1"/>
        <end position="69"/>
    </location>
</feature>
<reference evidence="5" key="1">
    <citation type="submission" date="2020-05" db="EMBL/GenBank/DDBJ databases">
        <authorList>
            <person name="Chiriac C."/>
            <person name="Salcher M."/>
            <person name="Ghai R."/>
            <person name="Kavagutti S V."/>
        </authorList>
    </citation>
    <scope>NUCLEOTIDE SEQUENCE</scope>
</reference>
<dbReference type="PRINTS" id="PR00035">
    <property type="entry name" value="HTHGNTR"/>
</dbReference>